<comment type="caution">
    <text evidence="1">The sequence shown here is derived from an EMBL/GenBank/DDBJ whole genome shotgun (WGS) entry which is preliminary data.</text>
</comment>
<protein>
    <submittedName>
        <fullName evidence="1">Uncharacterized protein</fullName>
    </submittedName>
</protein>
<organism evidence="1 2">
    <name type="scientific">Entomophthora muscae</name>
    <dbReference type="NCBI Taxonomy" id="34485"/>
    <lineage>
        <taxon>Eukaryota</taxon>
        <taxon>Fungi</taxon>
        <taxon>Fungi incertae sedis</taxon>
        <taxon>Zoopagomycota</taxon>
        <taxon>Entomophthoromycotina</taxon>
        <taxon>Entomophthoromycetes</taxon>
        <taxon>Entomophthorales</taxon>
        <taxon>Entomophthoraceae</taxon>
        <taxon>Entomophthora</taxon>
    </lineage>
</organism>
<proteinExistence type="predicted"/>
<evidence type="ECO:0000313" key="1">
    <source>
        <dbReference type="EMBL" id="KAJ9064269.1"/>
    </source>
</evidence>
<accession>A0ACC2SPD1</accession>
<reference evidence="1" key="1">
    <citation type="submission" date="2022-04" db="EMBL/GenBank/DDBJ databases">
        <title>Genome of the entomopathogenic fungus Entomophthora muscae.</title>
        <authorList>
            <person name="Elya C."/>
            <person name="Lovett B.R."/>
            <person name="Lee E."/>
            <person name="Macias A.M."/>
            <person name="Hajek A.E."/>
            <person name="De Bivort B.L."/>
            <person name="Kasson M.T."/>
            <person name="De Fine Licht H.H."/>
            <person name="Stajich J.E."/>
        </authorList>
    </citation>
    <scope>NUCLEOTIDE SEQUENCE</scope>
    <source>
        <strain evidence="1">Berkeley</strain>
    </source>
</reference>
<gene>
    <name evidence="1" type="ORF">DSO57_1032279</name>
</gene>
<keyword evidence="2" id="KW-1185">Reference proteome</keyword>
<dbReference type="EMBL" id="QTSX02004501">
    <property type="protein sequence ID" value="KAJ9064269.1"/>
    <property type="molecule type" value="Genomic_DNA"/>
</dbReference>
<name>A0ACC2SPD1_9FUNG</name>
<evidence type="ECO:0000313" key="2">
    <source>
        <dbReference type="Proteomes" id="UP001165960"/>
    </source>
</evidence>
<sequence>MNFLIWTGFIPRLRAARSTARCLLSARWAWRLACAHQPARSRPIPPPSLPACQPPPACSRLPTTASQSPTQPAKWENCQKGKPKKEISPNPNEGGTAAQIWNLPNLEGVDKQSNITNNASTAKVELK</sequence>
<dbReference type="Proteomes" id="UP001165960">
    <property type="component" value="Unassembled WGS sequence"/>
</dbReference>